<dbReference type="Gene3D" id="3.30.370.10">
    <property type="entry name" value="Barstar-like"/>
    <property type="match status" value="1"/>
</dbReference>
<dbReference type="InterPro" id="IPR035905">
    <property type="entry name" value="Barstar-like_sf"/>
</dbReference>
<evidence type="ECO:0000256" key="1">
    <source>
        <dbReference type="ARBA" id="ARBA00006845"/>
    </source>
</evidence>
<dbReference type="EMBL" id="CP163302">
    <property type="protein sequence ID" value="XDP46153.1"/>
    <property type="molecule type" value="Genomic_DNA"/>
</dbReference>
<protein>
    <submittedName>
        <fullName evidence="3">Barstar family protein</fullName>
    </submittedName>
</protein>
<dbReference type="Pfam" id="PF01337">
    <property type="entry name" value="Barstar"/>
    <property type="match status" value="1"/>
</dbReference>
<proteinExistence type="inferred from homology"/>
<sequence length="106" mass="11281">MNGPESGQRSVVVPAAASKHEVLVAFGKALHLPEYYGTNLDALNDCLQDLASELANGEGEPLTLEWHVHPAFRRDAAYAVVKGILVGAVEAAEGTLTLRILPPDHV</sequence>
<feature type="domain" description="Barstar (barnase inhibitor)" evidence="2">
    <location>
        <begin position="14"/>
        <end position="85"/>
    </location>
</feature>
<organism evidence="3">
    <name type="scientific">Sinomonas puerhi</name>
    <dbReference type="NCBI Taxonomy" id="3238584"/>
    <lineage>
        <taxon>Bacteria</taxon>
        <taxon>Bacillati</taxon>
        <taxon>Actinomycetota</taxon>
        <taxon>Actinomycetes</taxon>
        <taxon>Micrococcales</taxon>
        <taxon>Micrococcaceae</taxon>
        <taxon>Sinomonas</taxon>
    </lineage>
</organism>
<dbReference type="AlphaFoldDB" id="A0AB39L5J8"/>
<evidence type="ECO:0000313" key="3">
    <source>
        <dbReference type="EMBL" id="XDP46153.1"/>
    </source>
</evidence>
<evidence type="ECO:0000259" key="2">
    <source>
        <dbReference type="Pfam" id="PF01337"/>
    </source>
</evidence>
<dbReference type="RefSeq" id="WP_369046516.1">
    <property type="nucleotide sequence ID" value="NZ_CP163302.1"/>
</dbReference>
<name>A0AB39L5J8_9MICC</name>
<dbReference type="KEGG" id="spue:AB5L97_03800"/>
<comment type="similarity">
    <text evidence="1">Belongs to the barstar family.</text>
</comment>
<accession>A0AB39L5J8</accession>
<dbReference type="SUPFAM" id="SSF52038">
    <property type="entry name" value="Barstar-related"/>
    <property type="match status" value="1"/>
</dbReference>
<dbReference type="InterPro" id="IPR000468">
    <property type="entry name" value="Barstar"/>
</dbReference>
<reference evidence="3" key="1">
    <citation type="submission" date="2024-07" db="EMBL/GenBank/DDBJ databases">
        <authorList>
            <person name="fu j."/>
        </authorList>
    </citation>
    <scope>NUCLEOTIDE SEQUENCE</scope>
    <source>
        <strain evidence="3">P10A9</strain>
    </source>
</reference>
<gene>
    <name evidence="3" type="ORF">AB5L97_03800</name>
</gene>